<keyword evidence="3" id="KW-0547">Nucleotide-binding</keyword>
<reference evidence="6 7" key="1">
    <citation type="submission" date="2016-11" db="EMBL/GenBank/DDBJ databases">
        <authorList>
            <person name="Jaros S."/>
            <person name="Januszkiewicz K."/>
            <person name="Wedrychowicz H."/>
        </authorList>
    </citation>
    <scope>NUCLEOTIDE SEQUENCE [LARGE SCALE GENOMIC DNA]</scope>
    <source>
        <strain evidence="6 7">CGMCC 1.8863</strain>
    </source>
</reference>
<dbReference type="GO" id="GO:0005524">
    <property type="term" value="F:ATP binding"/>
    <property type="evidence" value="ECO:0007669"/>
    <property type="project" value="UniProtKB-KW"/>
</dbReference>
<dbReference type="GO" id="GO:0016887">
    <property type="term" value="F:ATP hydrolysis activity"/>
    <property type="evidence" value="ECO:0007669"/>
    <property type="project" value="InterPro"/>
</dbReference>
<accession>A0A1M6BFI6</accession>
<dbReference type="InterPro" id="IPR027417">
    <property type="entry name" value="P-loop_NTPase"/>
</dbReference>
<dbReference type="PANTHER" id="PTHR43335:SF2">
    <property type="entry name" value="ABC TRANSPORTER, ATP-BINDING PROTEIN"/>
    <property type="match status" value="1"/>
</dbReference>
<name>A0A1M6BFI6_9FLAO</name>
<sequence>MIIFKEAHGRKKIIIIIIIIILYCNKTRSYSSSRHEELKNKPILESILTVNNLTKKFGFLAAVKDLSFSIEKGNVYGILGPNGSGKSTTLGIILNVVNQTSGDFSWFGGTTSTHNALKKVGAIIERPNFYPYMTALQNLKLVCKIKDVGQDKIEEKLALVGLQERRNTKFSTFSLGMKQRLAIASALLNDPEILILDEPTNGLDPQGIHQIREIIKKVASSGTTILLASHLLDEVEKVCSHVIILRKGEKLYSGKVEDMLATHGFFELKTADLNALVTLLNNHASFGKINQENGLITAFLKEELDALTLNQYLFEKGIVLSHLVKRKESLEEQFLTLTNTPTTINKI</sequence>
<keyword evidence="7" id="KW-1185">Reference proteome</keyword>
<keyword evidence="2" id="KW-0813">Transport</keyword>
<feature type="domain" description="ABC transporter" evidence="5">
    <location>
        <begin position="48"/>
        <end position="272"/>
    </location>
</feature>
<proteinExistence type="inferred from homology"/>
<dbReference type="PROSITE" id="PS00211">
    <property type="entry name" value="ABC_TRANSPORTER_1"/>
    <property type="match status" value="1"/>
</dbReference>
<dbReference type="PROSITE" id="PS50893">
    <property type="entry name" value="ABC_TRANSPORTER_2"/>
    <property type="match status" value="1"/>
</dbReference>
<evidence type="ECO:0000313" key="6">
    <source>
        <dbReference type="EMBL" id="SHI47223.1"/>
    </source>
</evidence>
<evidence type="ECO:0000313" key="7">
    <source>
        <dbReference type="Proteomes" id="UP000184231"/>
    </source>
</evidence>
<evidence type="ECO:0000259" key="5">
    <source>
        <dbReference type="PROSITE" id="PS50893"/>
    </source>
</evidence>
<dbReference type="AlphaFoldDB" id="A0A1M6BFI6"/>
<dbReference type="InterPro" id="IPR003593">
    <property type="entry name" value="AAA+_ATPase"/>
</dbReference>
<comment type="similarity">
    <text evidence="1">Belongs to the ABC transporter superfamily.</text>
</comment>
<evidence type="ECO:0000256" key="4">
    <source>
        <dbReference type="ARBA" id="ARBA00022840"/>
    </source>
</evidence>
<evidence type="ECO:0000256" key="1">
    <source>
        <dbReference type="ARBA" id="ARBA00005417"/>
    </source>
</evidence>
<dbReference type="STRING" id="558155.SAMN04487911_102170"/>
<dbReference type="Pfam" id="PF00005">
    <property type="entry name" value="ABC_tran"/>
    <property type="match status" value="1"/>
</dbReference>
<organism evidence="6 7">
    <name type="scientific">Arenibacter nanhaiticus</name>
    <dbReference type="NCBI Taxonomy" id="558155"/>
    <lineage>
        <taxon>Bacteria</taxon>
        <taxon>Pseudomonadati</taxon>
        <taxon>Bacteroidota</taxon>
        <taxon>Flavobacteriia</taxon>
        <taxon>Flavobacteriales</taxon>
        <taxon>Flavobacteriaceae</taxon>
        <taxon>Arenibacter</taxon>
    </lineage>
</organism>
<gene>
    <name evidence="6" type="ORF">SAMN04487911_102170</name>
</gene>
<dbReference type="Proteomes" id="UP000184231">
    <property type="component" value="Unassembled WGS sequence"/>
</dbReference>
<dbReference type="InterPro" id="IPR017871">
    <property type="entry name" value="ABC_transporter-like_CS"/>
</dbReference>
<dbReference type="EMBL" id="FQYX01000002">
    <property type="protein sequence ID" value="SHI47223.1"/>
    <property type="molecule type" value="Genomic_DNA"/>
</dbReference>
<dbReference type="SMART" id="SM00382">
    <property type="entry name" value="AAA"/>
    <property type="match status" value="1"/>
</dbReference>
<dbReference type="SUPFAM" id="SSF52540">
    <property type="entry name" value="P-loop containing nucleoside triphosphate hydrolases"/>
    <property type="match status" value="1"/>
</dbReference>
<dbReference type="InterPro" id="IPR003439">
    <property type="entry name" value="ABC_transporter-like_ATP-bd"/>
</dbReference>
<dbReference type="PANTHER" id="PTHR43335">
    <property type="entry name" value="ABC TRANSPORTER, ATP-BINDING PROTEIN"/>
    <property type="match status" value="1"/>
</dbReference>
<protein>
    <submittedName>
        <fullName evidence="6">ABC-2 type transport system ATP-binding protein</fullName>
    </submittedName>
</protein>
<dbReference type="Gene3D" id="3.40.50.300">
    <property type="entry name" value="P-loop containing nucleotide triphosphate hydrolases"/>
    <property type="match status" value="1"/>
</dbReference>
<evidence type="ECO:0000256" key="3">
    <source>
        <dbReference type="ARBA" id="ARBA00022741"/>
    </source>
</evidence>
<evidence type="ECO:0000256" key="2">
    <source>
        <dbReference type="ARBA" id="ARBA00022448"/>
    </source>
</evidence>
<keyword evidence="4 6" id="KW-0067">ATP-binding</keyword>